<evidence type="ECO:0000313" key="1">
    <source>
        <dbReference type="EMBL" id="NEC89931.1"/>
    </source>
</evidence>
<protein>
    <submittedName>
        <fullName evidence="1">Uncharacterized protein</fullName>
    </submittedName>
</protein>
<reference evidence="1" key="1">
    <citation type="submission" date="2020-01" db="EMBL/GenBank/DDBJ databases">
        <title>Insect and environment-associated Actinomycetes.</title>
        <authorList>
            <person name="Currrie C."/>
            <person name="Chevrette M."/>
            <person name="Carlson C."/>
            <person name="Stubbendieck R."/>
            <person name="Wendt-Pienkowski E."/>
        </authorList>
    </citation>
    <scope>NUCLEOTIDE SEQUENCE</scope>
    <source>
        <strain evidence="1">SID12501</strain>
    </source>
</reference>
<organism evidence="1">
    <name type="scientific">Streptomyces sp. SID12501</name>
    <dbReference type="NCBI Taxonomy" id="2706042"/>
    <lineage>
        <taxon>Bacteria</taxon>
        <taxon>Bacillati</taxon>
        <taxon>Actinomycetota</taxon>
        <taxon>Actinomycetes</taxon>
        <taxon>Kitasatosporales</taxon>
        <taxon>Streptomycetaceae</taxon>
        <taxon>Streptomyces</taxon>
    </lineage>
</organism>
<accession>A0A6B3BZT0</accession>
<name>A0A6B3BZT0_9ACTN</name>
<dbReference type="Gene3D" id="3.30.43.20">
    <property type="match status" value="1"/>
</dbReference>
<comment type="caution">
    <text evidence="1">The sequence shown here is derived from an EMBL/GenBank/DDBJ whole genome shotgun (WGS) entry which is preliminary data.</text>
</comment>
<sequence length="48" mass="5258">MLDLGEFGDGFSTDPHPVYARLRARGPVHRVRLPHPDAHHPATGSRGC</sequence>
<dbReference type="EMBL" id="JAAGLU010000027">
    <property type="protein sequence ID" value="NEC89931.1"/>
    <property type="molecule type" value="Genomic_DNA"/>
</dbReference>
<dbReference type="AlphaFoldDB" id="A0A6B3BZT0"/>
<proteinExistence type="predicted"/>
<gene>
    <name evidence="1" type="ORF">G3I71_29935</name>
</gene>